<dbReference type="OrthoDB" id="5114842at2"/>
<dbReference type="GO" id="GO:0000287">
    <property type="term" value="F:magnesium ion binding"/>
    <property type="evidence" value="ECO:0007669"/>
    <property type="project" value="InterPro"/>
</dbReference>
<dbReference type="SUPFAM" id="SSF103084">
    <property type="entry name" value="Holliday junction resolvase RusA"/>
    <property type="match status" value="1"/>
</dbReference>
<gene>
    <name evidence="1" type="ORF">FHL02_03815</name>
</gene>
<dbReference type="EMBL" id="VDFM01000003">
    <property type="protein sequence ID" value="MQS52144.1"/>
    <property type="molecule type" value="Genomic_DNA"/>
</dbReference>
<evidence type="ECO:0000313" key="2">
    <source>
        <dbReference type="Proteomes" id="UP000380386"/>
    </source>
</evidence>
<dbReference type="Proteomes" id="UP000380386">
    <property type="component" value="Unassembled WGS sequence"/>
</dbReference>
<dbReference type="InterPro" id="IPR008822">
    <property type="entry name" value="Endonuclease_RusA-like"/>
</dbReference>
<reference evidence="1 2" key="1">
    <citation type="journal article" date="2019" name="Syst. Appl. Microbiol.">
        <title>Polyphasic characterization of two novel Lactobacillus spp. isolated from blown salami packages: Description of Lactobacillus halodurans sp. nov. and Lactobacillus salsicarnum sp. nov.</title>
        <authorList>
            <person name="Schuster J.A."/>
            <person name="Klingl A."/>
            <person name="Vogel R.F."/>
            <person name="Ehrmann M.A."/>
        </authorList>
    </citation>
    <scope>NUCLEOTIDE SEQUENCE [LARGE SCALE GENOMIC DNA]</scope>
    <source>
        <strain evidence="1 2">TMW 1.2118</strain>
    </source>
</reference>
<dbReference type="Pfam" id="PF05866">
    <property type="entry name" value="RusA"/>
    <property type="match status" value="1"/>
</dbReference>
<evidence type="ECO:0000313" key="1">
    <source>
        <dbReference type="EMBL" id="MQS52144.1"/>
    </source>
</evidence>
<sequence length="187" mass="21542">MRIVLNELIQNRNQMRSQQTGPSMKQSQQKKMKLLQSKRELPNLRNYGGKPVKINLTIPGAPVPAARPRVTRWGTYTPPKYKAYKDGVSKLFQETIDHVVFEEGLPLKMTLKFYRPIQKTGSKKFKSQKANHELLPTIKPDLDNYIKAILDGLNGLAWHDDNQITTINATKDYDDNPRVEIEIEEIK</sequence>
<comment type="caution">
    <text evidence="1">The sequence shown here is derived from an EMBL/GenBank/DDBJ whole genome shotgun (WGS) entry which is preliminary data.</text>
</comment>
<dbReference type="GO" id="GO:0006281">
    <property type="term" value="P:DNA repair"/>
    <property type="evidence" value="ECO:0007669"/>
    <property type="project" value="InterPro"/>
</dbReference>
<organism evidence="1 2">
    <name type="scientific">Companilactobacillus mishanensis</name>
    <dbReference type="NCBI Taxonomy" id="2486008"/>
    <lineage>
        <taxon>Bacteria</taxon>
        <taxon>Bacillati</taxon>
        <taxon>Bacillota</taxon>
        <taxon>Bacilli</taxon>
        <taxon>Lactobacillales</taxon>
        <taxon>Lactobacillaceae</taxon>
        <taxon>Companilactobacillus</taxon>
    </lineage>
</organism>
<name>A0A5P0ZGI7_9LACO</name>
<dbReference type="InterPro" id="IPR036614">
    <property type="entry name" value="RusA-like_sf"/>
</dbReference>
<protein>
    <submittedName>
        <fullName evidence="1">RusA family crossover junction endodeoxyribonuclease</fullName>
    </submittedName>
</protein>
<dbReference type="Gene3D" id="3.30.1330.70">
    <property type="entry name" value="Holliday junction resolvase RusA"/>
    <property type="match status" value="1"/>
</dbReference>
<dbReference type="AlphaFoldDB" id="A0A5P0ZGI7"/>
<dbReference type="GO" id="GO:0006310">
    <property type="term" value="P:DNA recombination"/>
    <property type="evidence" value="ECO:0007669"/>
    <property type="project" value="InterPro"/>
</dbReference>
<proteinExistence type="predicted"/>
<accession>A0A5P0ZGI7</accession>